<dbReference type="GO" id="GO:0005975">
    <property type="term" value="P:carbohydrate metabolic process"/>
    <property type="evidence" value="ECO:0007669"/>
    <property type="project" value="InterPro"/>
</dbReference>
<evidence type="ECO:0000256" key="4">
    <source>
        <dbReference type="ARBA" id="ARBA00022723"/>
    </source>
</evidence>
<dbReference type="KEGG" id="hoh:Hoch_5049"/>
<evidence type="ECO:0000256" key="5">
    <source>
        <dbReference type="ARBA" id="ARBA00022842"/>
    </source>
</evidence>
<dbReference type="SUPFAM" id="SSF55957">
    <property type="entry name" value="Phosphoglucomutase, C-terminal domain"/>
    <property type="match status" value="1"/>
</dbReference>
<dbReference type="Proteomes" id="UP000001880">
    <property type="component" value="Chromosome"/>
</dbReference>
<dbReference type="PROSITE" id="PS00710">
    <property type="entry name" value="PGM_PMM"/>
    <property type="match status" value="1"/>
</dbReference>
<dbReference type="Gene3D" id="3.40.120.10">
    <property type="entry name" value="Alpha-D-Glucose-1,6-Bisphosphate, subunit A, domain 3"/>
    <property type="match status" value="3"/>
</dbReference>
<dbReference type="Pfam" id="PF00408">
    <property type="entry name" value="PGM_PMM_IV"/>
    <property type="match status" value="1"/>
</dbReference>
<dbReference type="OrthoDB" id="9806956at2"/>
<dbReference type="InterPro" id="IPR016055">
    <property type="entry name" value="A-D-PHexomutase_a/b/a-I/II/III"/>
</dbReference>
<feature type="domain" description="Alpha-D-phosphohexomutase alpha/beta/alpha" evidence="11">
    <location>
        <begin position="268"/>
        <end position="377"/>
    </location>
</feature>
<dbReference type="InterPro" id="IPR036900">
    <property type="entry name" value="A-D-PHexomutase_C_sf"/>
</dbReference>
<evidence type="ECO:0000256" key="6">
    <source>
        <dbReference type="ARBA" id="ARBA00023235"/>
    </source>
</evidence>
<organism evidence="12 13">
    <name type="scientific">Haliangium ochraceum (strain DSM 14365 / JCM 11303 / SMP-2)</name>
    <dbReference type="NCBI Taxonomy" id="502025"/>
    <lineage>
        <taxon>Bacteria</taxon>
        <taxon>Pseudomonadati</taxon>
        <taxon>Myxococcota</taxon>
        <taxon>Polyangia</taxon>
        <taxon>Haliangiales</taxon>
        <taxon>Kofleriaceae</taxon>
        <taxon>Haliangium</taxon>
    </lineage>
</organism>
<feature type="domain" description="Alpha-D-phosphohexomutase alpha/beta/alpha" evidence="9">
    <location>
        <begin position="5"/>
        <end position="139"/>
    </location>
</feature>
<evidence type="ECO:0000256" key="3">
    <source>
        <dbReference type="ARBA" id="ARBA00022553"/>
    </source>
</evidence>
<dbReference type="InterPro" id="IPR005843">
    <property type="entry name" value="A-D-PHexomutase_C"/>
</dbReference>
<evidence type="ECO:0000259" key="11">
    <source>
        <dbReference type="Pfam" id="PF02880"/>
    </source>
</evidence>
<evidence type="ECO:0000313" key="13">
    <source>
        <dbReference type="Proteomes" id="UP000001880"/>
    </source>
</evidence>
<dbReference type="RefSeq" id="WP_012830129.1">
    <property type="nucleotide sequence ID" value="NC_013440.1"/>
</dbReference>
<evidence type="ECO:0000313" key="12">
    <source>
        <dbReference type="EMBL" id="ACY17537.1"/>
    </source>
</evidence>
<evidence type="ECO:0000256" key="1">
    <source>
        <dbReference type="ARBA" id="ARBA00001946"/>
    </source>
</evidence>
<evidence type="ECO:0000259" key="8">
    <source>
        <dbReference type="Pfam" id="PF00408"/>
    </source>
</evidence>
<dbReference type="PANTHER" id="PTHR43771">
    <property type="entry name" value="PHOSPHOMANNOMUTASE"/>
    <property type="match status" value="1"/>
</dbReference>
<feature type="domain" description="Alpha-D-phosphohexomutase C-terminal" evidence="8">
    <location>
        <begin position="384"/>
        <end position="456"/>
    </location>
</feature>
<dbReference type="InterPro" id="IPR016066">
    <property type="entry name" value="A-D-PHexomutase_CS"/>
</dbReference>
<evidence type="ECO:0000259" key="10">
    <source>
        <dbReference type="Pfam" id="PF02879"/>
    </source>
</evidence>
<keyword evidence="6 12" id="KW-0413">Isomerase</keyword>
<dbReference type="InterPro" id="IPR005844">
    <property type="entry name" value="A-D-PHexomutase_a/b/a-I"/>
</dbReference>
<dbReference type="PANTHER" id="PTHR43771:SF2">
    <property type="entry name" value="PHOSPHOMANNOMUTASE_PHOSPHOGLUCOMUTASE"/>
    <property type="match status" value="1"/>
</dbReference>
<reference evidence="12 13" key="1">
    <citation type="journal article" date="2010" name="Stand. Genomic Sci.">
        <title>Complete genome sequence of Haliangium ochraceum type strain (SMP-2).</title>
        <authorList>
            <consortium name="US DOE Joint Genome Institute (JGI-PGF)"/>
            <person name="Ivanova N."/>
            <person name="Daum C."/>
            <person name="Lang E."/>
            <person name="Abt B."/>
            <person name="Kopitz M."/>
            <person name="Saunders E."/>
            <person name="Lapidus A."/>
            <person name="Lucas S."/>
            <person name="Glavina Del Rio T."/>
            <person name="Nolan M."/>
            <person name="Tice H."/>
            <person name="Copeland A."/>
            <person name="Cheng J.F."/>
            <person name="Chen F."/>
            <person name="Bruce D."/>
            <person name="Goodwin L."/>
            <person name="Pitluck S."/>
            <person name="Mavromatis K."/>
            <person name="Pati A."/>
            <person name="Mikhailova N."/>
            <person name="Chen A."/>
            <person name="Palaniappan K."/>
            <person name="Land M."/>
            <person name="Hauser L."/>
            <person name="Chang Y.J."/>
            <person name="Jeffries C.D."/>
            <person name="Detter J.C."/>
            <person name="Brettin T."/>
            <person name="Rohde M."/>
            <person name="Goker M."/>
            <person name="Bristow J."/>
            <person name="Markowitz V."/>
            <person name="Eisen J.A."/>
            <person name="Hugenholtz P."/>
            <person name="Kyrpides N.C."/>
            <person name="Klenk H.P."/>
        </authorList>
    </citation>
    <scope>NUCLEOTIDE SEQUENCE [LARGE SCALE GENOMIC DNA]</scope>
    <source>
        <strain evidence="13">DSM 14365 / CIP 107738 / JCM 11303 / AJ 13395 / SMP-2</strain>
    </source>
</reference>
<dbReference type="InterPro" id="IPR005846">
    <property type="entry name" value="A-D-PHexomutase_a/b/a-III"/>
</dbReference>
<dbReference type="InterPro" id="IPR005841">
    <property type="entry name" value="Alpha-D-phosphohexomutase_SF"/>
</dbReference>
<protein>
    <submittedName>
        <fullName evidence="12">Phosphomannomutase</fullName>
        <ecNumber evidence="12">5.4.2.8</ecNumber>
    </submittedName>
</protein>
<dbReference type="HOGENOM" id="CLU_016950_9_1_7"/>
<dbReference type="GO" id="GO:0000287">
    <property type="term" value="F:magnesium ion binding"/>
    <property type="evidence" value="ECO:0007669"/>
    <property type="project" value="InterPro"/>
</dbReference>
<feature type="domain" description="Alpha-D-phosphohexomutase alpha/beta/alpha" evidence="10">
    <location>
        <begin position="174"/>
        <end position="263"/>
    </location>
</feature>
<dbReference type="EMBL" id="CP001804">
    <property type="protein sequence ID" value="ACY17537.1"/>
    <property type="molecule type" value="Genomic_DNA"/>
</dbReference>
<evidence type="ECO:0000256" key="7">
    <source>
        <dbReference type="RuleBase" id="RU004326"/>
    </source>
</evidence>
<comment type="cofactor">
    <cofactor evidence="1">
        <name>Mg(2+)</name>
        <dbReference type="ChEBI" id="CHEBI:18420"/>
    </cofactor>
</comment>
<dbReference type="Pfam" id="PF02878">
    <property type="entry name" value="PGM_PMM_I"/>
    <property type="match status" value="1"/>
</dbReference>
<comment type="similarity">
    <text evidence="2 7">Belongs to the phosphohexose mutase family.</text>
</comment>
<dbReference type="Pfam" id="PF02880">
    <property type="entry name" value="PGM_PMM_III"/>
    <property type="match status" value="1"/>
</dbReference>
<keyword evidence="13" id="KW-1185">Reference proteome</keyword>
<evidence type="ECO:0000259" key="9">
    <source>
        <dbReference type="Pfam" id="PF02878"/>
    </source>
</evidence>
<dbReference type="GO" id="GO:0004615">
    <property type="term" value="F:phosphomannomutase activity"/>
    <property type="evidence" value="ECO:0007669"/>
    <property type="project" value="UniProtKB-EC"/>
</dbReference>
<dbReference type="STRING" id="502025.Hoch_5049"/>
<keyword evidence="5 7" id="KW-0460">Magnesium</keyword>
<dbReference type="SUPFAM" id="SSF53738">
    <property type="entry name" value="Phosphoglucomutase, first 3 domains"/>
    <property type="match status" value="3"/>
</dbReference>
<keyword evidence="3" id="KW-0597">Phosphoprotein</keyword>
<dbReference type="InterPro" id="IPR005845">
    <property type="entry name" value="A-D-PHexomutase_a/b/a-II"/>
</dbReference>
<dbReference type="PRINTS" id="PR00509">
    <property type="entry name" value="PGMPMM"/>
</dbReference>
<gene>
    <name evidence="12" type="ordered locus">Hoch_5049</name>
</gene>
<dbReference type="eggNOG" id="COG1109">
    <property type="taxonomic scope" value="Bacteria"/>
</dbReference>
<dbReference type="EC" id="5.4.2.8" evidence="12"/>
<sequence>MNPSVFREYDIRGVAERDLGGDFARLLGRAMGQRLHAVRSPALAAEARPRLVVGRDCRVSSPRLARALIAGARAVGVDVIELGVVPTPVFYYAVHALAPEGGVQVTGSHNPARDNGFKLICAGERLHGPAIQELRAAMELAEAQGQPGGAAAPEPGQCTTHDATAAYLRMSAASLRMGPRRCKLVLDAANGAGGPTALALFRQLGFEVEPLYCEMDGRFPNHSPDPLVPANLVDLRQRVRDTGAELGIALDGDADRIAAVDARDRVMWGDQLMILLGQALLREHPGCDIVAEVKCSQALFDLLAAAGGVVHMGRAGHALVKAKMRETGALLGGELSGHLFFADRHPGYDDGIYAGARLLELLSHAPTTLAEHCDSLPAMVNTPELRLACPDEAKFAVVAAAGARLRARDDIRGVVEIDGTRVTFADGWGLVRASNTEPALVLRCEASSHERLSAIRTLLEETVAAAMDDAGAPTPGTTP</sequence>
<evidence type="ECO:0000256" key="2">
    <source>
        <dbReference type="ARBA" id="ARBA00010231"/>
    </source>
</evidence>
<dbReference type="Pfam" id="PF02879">
    <property type="entry name" value="PGM_PMM_II"/>
    <property type="match status" value="1"/>
</dbReference>
<accession>D0LVH6</accession>
<keyword evidence="4 7" id="KW-0479">Metal-binding</keyword>
<dbReference type="CDD" id="cd03089">
    <property type="entry name" value="PMM_PGM"/>
    <property type="match status" value="1"/>
</dbReference>
<dbReference type="Gene3D" id="3.30.310.50">
    <property type="entry name" value="Alpha-D-phosphohexomutase, C-terminal domain"/>
    <property type="match status" value="1"/>
</dbReference>
<proteinExistence type="inferred from homology"/>
<dbReference type="AlphaFoldDB" id="D0LVH6"/>
<name>D0LVH6_HALO1</name>